<keyword evidence="3 6" id="KW-0963">Cytoplasm</keyword>
<evidence type="ECO:0000256" key="3">
    <source>
        <dbReference type="ARBA" id="ARBA00022490"/>
    </source>
</evidence>
<evidence type="ECO:0000313" key="8">
    <source>
        <dbReference type="EMBL" id="KAL0488816.1"/>
    </source>
</evidence>
<comment type="similarity">
    <text evidence="2 6">Belongs to the ARPC4 family.</text>
</comment>
<accession>A0AAW2YP70</accession>
<protein>
    <recommendedName>
        <fullName evidence="6">Actin-related protein 2/3 complex subunit 4</fullName>
    </recommendedName>
</protein>
<dbReference type="Proteomes" id="UP001431209">
    <property type="component" value="Unassembled WGS sequence"/>
</dbReference>
<dbReference type="PANTHER" id="PTHR22629">
    <property type="entry name" value="ARP2/3 COMPLEX 20 KD SUBUNIT"/>
    <property type="match status" value="1"/>
</dbReference>
<dbReference type="EMBL" id="JAOPGA020000465">
    <property type="protein sequence ID" value="KAL0478748.1"/>
    <property type="molecule type" value="Genomic_DNA"/>
</dbReference>
<dbReference type="Pfam" id="PF05856">
    <property type="entry name" value="ARPC4"/>
    <property type="match status" value="1"/>
</dbReference>
<gene>
    <name evidence="7" type="ORF">AKO1_002080</name>
    <name evidence="8" type="ORF">AKO1_009103</name>
</gene>
<evidence type="ECO:0000256" key="4">
    <source>
        <dbReference type="ARBA" id="ARBA00023203"/>
    </source>
</evidence>
<comment type="subcellular location">
    <subcellularLocation>
        <location evidence="1 6">Cytoplasm</location>
        <location evidence="1 6">Cytoskeleton</location>
    </subcellularLocation>
</comment>
<dbReference type="InterPro" id="IPR008384">
    <property type="entry name" value="ARPC4"/>
</dbReference>
<sequence length="182" mass="21286">MATNQIPYIDCIKTTLEAALCLENFPSQIVERHNKPEVEAGTSKELLLNPVVITREKYNRKNLDGQDEVGFERVMVEGSINSIRVSISFRKSDEAEKILSKRYMRFLTQRAEDFYILRRKPVEGYDISFLITNFHAEQMFKDKLIKFILDFIQDIDKDVKDMKIQQNVRARLVAKKFLGSFL</sequence>
<dbReference type="GO" id="GO:0051015">
    <property type="term" value="F:actin filament binding"/>
    <property type="evidence" value="ECO:0007669"/>
    <property type="project" value="TreeGrafter"/>
</dbReference>
<evidence type="ECO:0000313" key="7">
    <source>
        <dbReference type="EMBL" id="KAL0478748.1"/>
    </source>
</evidence>
<evidence type="ECO:0000256" key="6">
    <source>
        <dbReference type="PIRNR" id="PIRNR039100"/>
    </source>
</evidence>
<dbReference type="PIRSF" id="PIRSF039100">
    <property type="entry name" value="ARPC4"/>
    <property type="match status" value="1"/>
</dbReference>
<comment type="function">
    <text evidence="6">Functions as actin-binding component of the Arp2/3 complex which is involved in regulation of actin polymerization and together with an activating nucleation-promoting factor (NPF) mediates the formation of branched actin networks. Seems to contact the mother actin filament.</text>
</comment>
<dbReference type="InterPro" id="IPR034666">
    <property type="entry name" value="ARPC2/4"/>
</dbReference>
<dbReference type="EMBL" id="JAOPGA020001476">
    <property type="protein sequence ID" value="KAL0488816.1"/>
    <property type="molecule type" value="Genomic_DNA"/>
</dbReference>
<evidence type="ECO:0000256" key="1">
    <source>
        <dbReference type="ARBA" id="ARBA00004245"/>
    </source>
</evidence>
<evidence type="ECO:0000256" key="2">
    <source>
        <dbReference type="ARBA" id="ARBA00005919"/>
    </source>
</evidence>
<name>A0AAW2YP70_9EUKA</name>
<dbReference type="PANTHER" id="PTHR22629:SF0">
    <property type="entry name" value="ACTIN-RELATED PROTEIN 2_3 COMPLEX SUBUNIT 4"/>
    <property type="match status" value="1"/>
</dbReference>
<evidence type="ECO:0000256" key="5">
    <source>
        <dbReference type="ARBA" id="ARBA00023212"/>
    </source>
</evidence>
<keyword evidence="9" id="KW-1185">Reference proteome</keyword>
<comment type="caution">
    <text evidence="7">The sequence shown here is derived from an EMBL/GenBank/DDBJ whole genome shotgun (WGS) entry which is preliminary data.</text>
</comment>
<organism evidence="7 9">
    <name type="scientific">Acrasis kona</name>
    <dbReference type="NCBI Taxonomy" id="1008807"/>
    <lineage>
        <taxon>Eukaryota</taxon>
        <taxon>Discoba</taxon>
        <taxon>Heterolobosea</taxon>
        <taxon>Tetramitia</taxon>
        <taxon>Eutetramitia</taxon>
        <taxon>Acrasidae</taxon>
        <taxon>Acrasis</taxon>
    </lineage>
</organism>
<proteinExistence type="inferred from homology"/>
<dbReference type="GO" id="GO:0005885">
    <property type="term" value="C:Arp2/3 protein complex"/>
    <property type="evidence" value="ECO:0007669"/>
    <property type="project" value="UniProtKB-UniRule"/>
</dbReference>
<evidence type="ECO:0000313" key="9">
    <source>
        <dbReference type="Proteomes" id="UP001431209"/>
    </source>
</evidence>
<dbReference type="GO" id="GO:0030041">
    <property type="term" value="P:actin filament polymerization"/>
    <property type="evidence" value="ECO:0007669"/>
    <property type="project" value="UniProtKB-UniRule"/>
</dbReference>
<dbReference type="SUPFAM" id="SSF69645">
    <property type="entry name" value="Arp2/3 complex subunits"/>
    <property type="match status" value="1"/>
</dbReference>
<keyword evidence="5 6" id="KW-0206">Cytoskeleton</keyword>
<dbReference type="Gene3D" id="3.30.1460.20">
    <property type="match status" value="1"/>
</dbReference>
<reference evidence="7 9" key="1">
    <citation type="submission" date="2024-03" db="EMBL/GenBank/DDBJ databases">
        <title>The Acrasis kona genome and developmental transcriptomes reveal deep origins of eukaryotic multicellular pathways.</title>
        <authorList>
            <person name="Sheikh S."/>
            <person name="Fu C.-J."/>
            <person name="Brown M.W."/>
            <person name="Baldauf S.L."/>
        </authorList>
    </citation>
    <scope>NUCLEOTIDE SEQUENCE [LARGE SCALE GENOMIC DNA]</scope>
    <source>
        <strain evidence="7 9">ATCC MYA-3509</strain>
    </source>
</reference>
<dbReference type="GO" id="GO:0034314">
    <property type="term" value="P:Arp2/3 complex-mediated actin nucleation"/>
    <property type="evidence" value="ECO:0007669"/>
    <property type="project" value="UniProtKB-UniRule"/>
</dbReference>
<dbReference type="AlphaFoldDB" id="A0AAW2YP70"/>
<keyword evidence="4 6" id="KW-0009">Actin-binding</keyword>